<dbReference type="InterPro" id="IPR013608">
    <property type="entry name" value="VWA_N"/>
</dbReference>
<dbReference type="SUPFAM" id="SSF53300">
    <property type="entry name" value="vWA-like"/>
    <property type="match status" value="1"/>
</dbReference>
<dbReference type="SMART" id="SM00327">
    <property type="entry name" value="VWA"/>
    <property type="match status" value="1"/>
</dbReference>
<evidence type="ECO:0000256" key="7">
    <source>
        <dbReference type="ARBA" id="ARBA00022837"/>
    </source>
</evidence>
<keyword evidence="2" id="KW-0813">Transport</keyword>
<dbReference type="PANTHER" id="PTHR10166">
    <property type="entry name" value="VOLTAGE-DEPENDENT CALCIUM CHANNEL SUBUNIT ALPHA-2/DELTA-RELATED"/>
    <property type="match status" value="1"/>
</dbReference>
<dbReference type="InterPro" id="IPR036465">
    <property type="entry name" value="vWFA_dom_sf"/>
</dbReference>
<keyword evidence="11 14" id="KW-0472">Membrane</keyword>
<evidence type="ECO:0000256" key="2">
    <source>
        <dbReference type="ARBA" id="ARBA00022448"/>
    </source>
</evidence>
<keyword evidence="12" id="KW-0325">Glycoprotein</keyword>
<organism evidence="16">
    <name type="scientific">Hydra vulgaris</name>
    <name type="common">Hydra</name>
    <name type="synonym">Hydra attenuata</name>
    <dbReference type="NCBI Taxonomy" id="6087"/>
    <lineage>
        <taxon>Eukaryota</taxon>
        <taxon>Metazoa</taxon>
        <taxon>Cnidaria</taxon>
        <taxon>Hydrozoa</taxon>
        <taxon>Hydroidolina</taxon>
        <taxon>Anthoathecata</taxon>
        <taxon>Aplanulata</taxon>
        <taxon>Hydridae</taxon>
        <taxon>Hydra</taxon>
    </lineage>
</organism>
<dbReference type="Pfam" id="PF00092">
    <property type="entry name" value="VWA"/>
    <property type="match status" value="1"/>
</dbReference>
<keyword evidence="4" id="KW-0107">Calcium channel</keyword>
<keyword evidence="7" id="KW-0106">Calcium</keyword>
<evidence type="ECO:0000256" key="3">
    <source>
        <dbReference type="ARBA" id="ARBA00022568"/>
    </source>
</evidence>
<keyword evidence="8" id="KW-0851">Voltage-gated channel</keyword>
<proteinExistence type="evidence at transcript level"/>
<keyword evidence="10" id="KW-0406">Ion transport</keyword>
<dbReference type="GO" id="GO:0005245">
    <property type="term" value="F:voltage-gated calcium channel activity"/>
    <property type="evidence" value="ECO:0007669"/>
    <property type="project" value="TreeGrafter"/>
</dbReference>
<keyword evidence="13" id="KW-0407">Ion channel</keyword>
<name>T2MAN2_HYDVU</name>
<protein>
    <submittedName>
        <fullName evidence="16">Voltage-dependent calcium channel subunit alpha-2/delta-4</fullName>
    </submittedName>
</protein>
<gene>
    <name evidence="16" type="primary">CACNA2D4</name>
</gene>
<dbReference type="Gene3D" id="3.40.50.410">
    <property type="entry name" value="von Willebrand factor, type A domain"/>
    <property type="match status" value="1"/>
</dbReference>
<dbReference type="PANTHER" id="PTHR10166:SF37">
    <property type="entry name" value="STOLID, ISOFORM H"/>
    <property type="match status" value="1"/>
</dbReference>
<reference evidence="16" key="1">
    <citation type="journal article" date="2013" name="Genome Biol. Evol.">
        <title>Punctuated emergences of genetic and phenotypic innovations in eumetazoan, bilaterian, euteleostome, and hominidae ancestors.</title>
        <authorList>
            <person name="Wenger Y."/>
            <person name="Galliot B."/>
        </authorList>
    </citation>
    <scope>NUCLEOTIDE SEQUENCE</scope>
    <source>
        <tissue evidence="16">Whole animals</tissue>
    </source>
</reference>
<dbReference type="EMBL" id="HAAD01002937">
    <property type="protein sequence ID" value="CDG69169.1"/>
    <property type="molecule type" value="mRNA"/>
</dbReference>
<evidence type="ECO:0000313" key="16">
    <source>
        <dbReference type="EMBL" id="CDG69169.1"/>
    </source>
</evidence>
<dbReference type="Pfam" id="PF08399">
    <property type="entry name" value="VWA_N"/>
    <property type="match status" value="1"/>
</dbReference>
<evidence type="ECO:0000256" key="12">
    <source>
        <dbReference type="ARBA" id="ARBA00023180"/>
    </source>
</evidence>
<sequence>YAVKNKVFRESTLQKKLREFKQNMSVSFCIYSFLIFGIFKIQCLPSDQDLILAAKIFSDLLHLNTNKVTNYEELDKDFNAIFNNLDIRSRDLKNLTDDFKTRVENFFFQKEKIIRKLTNTTSYLEENYKYDPNINYPNVPNVRDINSSPNESIIAFDPSYPAKIEINLTKSFVQVPTNIYANSVDILNAVKRTENLDVVFKENRAEDSSLILQYYGDSTGLFRMFPGNLNGFKKDDPNYIDLYDCRRRVWYQISSASPKDIVIILDVSGSMIGNNIAIAKIAAKTLIDTLEENDYFNMMTVSKTAKFILNDESKNEIKKLMQATKFNKERMKLAINNIDEPKDILDISKAISSAFDSLKDNTTYTAGCNKVIMIISDGIEGDYSSTAGNVFDKMNADKSVRVFSYLVGRVKNPDDRALKEMSCNNRGYFYKIETIGNVWDVVVEYLKVLSRPLAANSVKIKPKISPIYLDSSGAGMVLTMSMGVFNKNNLSGVVGVDMLINSLKKKVSFKELGYLSHAIIINNNGFIILHPKFRDQTGYLSASANVYFEDLEYSVDKNDSIALKIKMLNRNSGNMSFSSYWLYDDNNRIALHNFTYFFYPINNTILSLALAISDYEINYMAVNQQKVTVDIIQNGLNALNEIVDFSCSHHYFTYVQIAALMFCNICNETSYPTASQVYSCLSSKSLDRVKKECNHDLFNNLITTAGIAHKRILESLNKCSDKKNDENFFRSLYVGTNGGYTRFFSINQTIPPEPDSLRTSIFERAQAVPCSKLVVSAPFNTTLNNGPLYITVEASSWIQHGKSKTLVAVTGTEMHSGFIKQMFDNATENLNCKNNDSVVCAIVDQHGYIVVSNLGDKAIGSFFGKDHGALMDHLSSPNISIFRKITLDDTQAECPVPQIYDSASNFLLNPIQLMLSLSTWLIGSCWSLLLHITVLGTSFFRKYSANAETTIDPINVSCTKEMNFFLFKDHLLNNSPCSENTNKSVVYKGSVECEPSIFQNYILTSVPETNLVFIIAEPNHFKCNQKPLETSSTKNKDLDSFQDQRFRVRPNECFNPTQPYETNSEYCGAGILKKPSFFNIFFLLTFYIYLKM</sequence>
<evidence type="ECO:0000256" key="13">
    <source>
        <dbReference type="ARBA" id="ARBA00023303"/>
    </source>
</evidence>
<evidence type="ECO:0000256" key="14">
    <source>
        <dbReference type="SAM" id="Phobius"/>
    </source>
</evidence>
<evidence type="ECO:0000256" key="8">
    <source>
        <dbReference type="ARBA" id="ARBA00022882"/>
    </source>
</evidence>
<dbReference type="Gene3D" id="3.30.450.20">
    <property type="entry name" value="PAS domain"/>
    <property type="match status" value="1"/>
</dbReference>
<keyword evidence="3" id="KW-0109">Calcium transport</keyword>
<evidence type="ECO:0000259" key="15">
    <source>
        <dbReference type="PROSITE" id="PS50234"/>
    </source>
</evidence>
<feature type="non-terminal residue" evidence="16">
    <location>
        <position position="1"/>
    </location>
</feature>
<evidence type="ECO:0000256" key="1">
    <source>
        <dbReference type="ARBA" id="ARBA00004479"/>
    </source>
</evidence>
<evidence type="ECO:0000256" key="5">
    <source>
        <dbReference type="ARBA" id="ARBA00022692"/>
    </source>
</evidence>
<evidence type="ECO:0000256" key="10">
    <source>
        <dbReference type="ARBA" id="ARBA00023065"/>
    </source>
</evidence>
<accession>T2MAN2</accession>
<feature type="transmembrane region" description="Helical" evidence="14">
    <location>
        <begin position="20"/>
        <end position="39"/>
    </location>
</feature>
<comment type="subcellular location">
    <subcellularLocation>
        <location evidence="1">Membrane</location>
        <topology evidence="1">Single-pass type I membrane protein</topology>
    </subcellularLocation>
</comment>
<dbReference type="InterPro" id="IPR051173">
    <property type="entry name" value="Ca_channel_alpha-2/delta"/>
</dbReference>
<keyword evidence="9 14" id="KW-1133">Transmembrane helix</keyword>
<keyword evidence="5 14" id="KW-0812">Transmembrane</keyword>
<evidence type="ECO:0000256" key="6">
    <source>
        <dbReference type="ARBA" id="ARBA00022729"/>
    </source>
</evidence>
<dbReference type="OrthoDB" id="5984446at2759"/>
<evidence type="ECO:0000256" key="9">
    <source>
        <dbReference type="ARBA" id="ARBA00022989"/>
    </source>
</evidence>
<keyword evidence="6" id="KW-0732">Signal</keyword>
<dbReference type="PROSITE" id="PS50234">
    <property type="entry name" value="VWFA"/>
    <property type="match status" value="1"/>
</dbReference>
<dbReference type="AlphaFoldDB" id="T2MAN2"/>
<evidence type="ECO:0000256" key="4">
    <source>
        <dbReference type="ARBA" id="ARBA00022673"/>
    </source>
</evidence>
<feature type="domain" description="VWFA" evidence="15">
    <location>
        <begin position="260"/>
        <end position="446"/>
    </location>
</feature>
<dbReference type="InterPro" id="IPR002035">
    <property type="entry name" value="VWF_A"/>
</dbReference>
<evidence type="ECO:0000256" key="11">
    <source>
        <dbReference type="ARBA" id="ARBA00023136"/>
    </source>
</evidence>
<dbReference type="GO" id="GO:0005891">
    <property type="term" value="C:voltage-gated calcium channel complex"/>
    <property type="evidence" value="ECO:0007669"/>
    <property type="project" value="TreeGrafter"/>
</dbReference>